<dbReference type="Proteomes" id="UP000615446">
    <property type="component" value="Unassembled WGS sequence"/>
</dbReference>
<dbReference type="PROSITE" id="PS50011">
    <property type="entry name" value="PROTEIN_KINASE_DOM"/>
    <property type="match status" value="1"/>
</dbReference>
<evidence type="ECO:0000256" key="5">
    <source>
        <dbReference type="SAM" id="MobiDB-lite"/>
    </source>
</evidence>
<dbReference type="Pfam" id="PF07714">
    <property type="entry name" value="PK_Tyr_Ser-Thr"/>
    <property type="match status" value="1"/>
</dbReference>
<accession>A0A8H3KRU1</accession>
<proteinExistence type="predicted"/>
<keyword evidence="1" id="KW-0808">Transferase</keyword>
<feature type="domain" description="Protein kinase" evidence="6">
    <location>
        <begin position="65"/>
        <end position="345"/>
    </location>
</feature>
<dbReference type="PANTHER" id="PTHR44329">
    <property type="entry name" value="SERINE/THREONINE-PROTEIN KINASE TNNI3K-RELATED"/>
    <property type="match status" value="1"/>
</dbReference>
<dbReference type="InterPro" id="IPR051681">
    <property type="entry name" value="Ser/Thr_Kinases-Pseudokinases"/>
</dbReference>
<dbReference type="EMBL" id="BLAL01000004">
    <property type="protein sequence ID" value="GES72930.1"/>
    <property type="molecule type" value="Genomic_DNA"/>
</dbReference>
<protein>
    <submittedName>
        <fullName evidence="7">Kinase-like domain-containing protein</fullName>
    </submittedName>
</protein>
<evidence type="ECO:0000256" key="2">
    <source>
        <dbReference type="ARBA" id="ARBA00022741"/>
    </source>
</evidence>
<gene>
    <name evidence="7" type="ORF">RCL2_000047300</name>
</gene>
<evidence type="ECO:0000256" key="3">
    <source>
        <dbReference type="ARBA" id="ARBA00022777"/>
    </source>
</evidence>
<feature type="region of interest" description="Disordered" evidence="5">
    <location>
        <begin position="446"/>
        <end position="478"/>
    </location>
</feature>
<dbReference type="AlphaFoldDB" id="A0A8H3KRU1"/>
<reference evidence="7" key="1">
    <citation type="submission" date="2019-10" db="EMBL/GenBank/DDBJ databases">
        <title>Conservation and host-specific expression of non-tandemly repeated heterogenous ribosome RNA gene in arbuscular mycorrhizal fungi.</title>
        <authorList>
            <person name="Maeda T."/>
            <person name="Kobayashi Y."/>
            <person name="Nakagawa T."/>
            <person name="Ezawa T."/>
            <person name="Yamaguchi K."/>
            <person name="Bino T."/>
            <person name="Nishimoto Y."/>
            <person name="Shigenobu S."/>
            <person name="Kawaguchi M."/>
        </authorList>
    </citation>
    <scope>NUCLEOTIDE SEQUENCE</scope>
    <source>
        <strain evidence="7">HR1</strain>
    </source>
</reference>
<dbReference type="InterPro" id="IPR011009">
    <property type="entry name" value="Kinase-like_dom_sf"/>
</dbReference>
<dbReference type="GO" id="GO:0005524">
    <property type="term" value="F:ATP binding"/>
    <property type="evidence" value="ECO:0007669"/>
    <property type="project" value="UniProtKB-KW"/>
</dbReference>
<keyword evidence="3 7" id="KW-0418">Kinase</keyword>
<organism evidence="7 8">
    <name type="scientific">Rhizophagus clarus</name>
    <dbReference type="NCBI Taxonomy" id="94130"/>
    <lineage>
        <taxon>Eukaryota</taxon>
        <taxon>Fungi</taxon>
        <taxon>Fungi incertae sedis</taxon>
        <taxon>Mucoromycota</taxon>
        <taxon>Glomeromycotina</taxon>
        <taxon>Glomeromycetes</taxon>
        <taxon>Glomerales</taxon>
        <taxon>Glomeraceae</taxon>
        <taxon>Rhizophagus</taxon>
    </lineage>
</organism>
<dbReference type="OrthoDB" id="6718656at2759"/>
<name>A0A8H3KRU1_9GLOM</name>
<comment type="caution">
    <text evidence="7">The sequence shown here is derived from an EMBL/GenBank/DDBJ whole genome shotgun (WGS) entry which is preliminary data.</text>
</comment>
<dbReference type="InterPro" id="IPR000719">
    <property type="entry name" value="Prot_kinase_dom"/>
</dbReference>
<dbReference type="SUPFAM" id="SSF56112">
    <property type="entry name" value="Protein kinase-like (PK-like)"/>
    <property type="match status" value="1"/>
</dbReference>
<keyword evidence="2" id="KW-0547">Nucleotide-binding</keyword>
<evidence type="ECO:0000313" key="7">
    <source>
        <dbReference type="EMBL" id="GES72930.1"/>
    </source>
</evidence>
<keyword evidence="4" id="KW-0067">ATP-binding</keyword>
<dbReference type="GO" id="GO:0004674">
    <property type="term" value="F:protein serine/threonine kinase activity"/>
    <property type="evidence" value="ECO:0007669"/>
    <property type="project" value="TreeGrafter"/>
</dbReference>
<evidence type="ECO:0000256" key="4">
    <source>
        <dbReference type="ARBA" id="ARBA00022840"/>
    </source>
</evidence>
<evidence type="ECO:0000256" key="1">
    <source>
        <dbReference type="ARBA" id="ARBA00022679"/>
    </source>
</evidence>
<dbReference type="InterPro" id="IPR001245">
    <property type="entry name" value="Ser-Thr/Tyr_kinase_cat_dom"/>
</dbReference>
<evidence type="ECO:0000313" key="8">
    <source>
        <dbReference type="Proteomes" id="UP000615446"/>
    </source>
</evidence>
<sequence length="509" mass="57718">MEILKNFVLKCLYFIISPLKNNESNEFNEHVWTSGNQNIDEIIRDSQLTATLESNVLEWIPYDRFMIITKIGKGGYGTIHKAQWLDGRIIGWDTKHNKWKRVAFNNKEKNSYFVALKTLHNSQNLSAELINELIGLQKCCGGTDFTGILRVYGVSQNTDTKEYILVLDYANNGDLRRFIRNNLAEFNWLLRIGTLYQIAVGLKQLHNKGLLHRDFHGGNIVCGGYYVLVTDLGLCQPVDKPMTNSKKGEVYGVLPYVAPEVLCGRPYSKASDVYSLGMLMYEIATGHLPFASEPHDIDLINKICSGARPKIPNNIPPFYTQLMQQCYSPMRPNADDVVQTINKWLNEPSPNINSELQEAEARRLTEETDEQVKKIHPQAIYTSRLLQTAELPILIKIGSCYRQCCNDRRNALRPNGDASDVPNYARAIIGTFEMMFPLVLNHAREQLETSETESPPSPQPSPLTTSRDHTTTDQPRTSSATNIVIFPKIIGTFTIKKYTLKKYTITDCS</sequence>
<dbReference type="Gene3D" id="1.10.510.10">
    <property type="entry name" value="Transferase(Phosphotransferase) domain 1"/>
    <property type="match status" value="1"/>
</dbReference>
<dbReference type="PANTHER" id="PTHR44329:SF288">
    <property type="entry name" value="MITOGEN-ACTIVATED PROTEIN KINASE KINASE KINASE 20"/>
    <property type="match status" value="1"/>
</dbReference>
<evidence type="ECO:0000259" key="6">
    <source>
        <dbReference type="PROSITE" id="PS50011"/>
    </source>
</evidence>